<evidence type="ECO:0000313" key="10">
    <source>
        <dbReference type="EMBL" id="KAG5457452.1"/>
    </source>
</evidence>
<protein>
    <recommendedName>
        <fullName evidence="8">choline-phosphate cytidylyltransferase</fullName>
        <ecNumber evidence="8">2.7.7.15</ecNumber>
    </recommendedName>
</protein>
<dbReference type="NCBIfam" id="TIGR00125">
    <property type="entry name" value="cyt_tran_rel"/>
    <property type="match status" value="1"/>
</dbReference>
<keyword evidence="3" id="KW-0808">Transferase</keyword>
<dbReference type="PANTHER" id="PTHR10739:SF13">
    <property type="entry name" value="CHOLINE-PHOSPHATE CYTIDYLYLTRANSFERASE"/>
    <property type="match status" value="1"/>
</dbReference>
<comment type="caution">
    <text evidence="10">The sequence shown here is derived from an EMBL/GenBank/DDBJ whole genome shotgun (WGS) entry which is preliminary data.</text>
</comment>
<keyword evidence="2" id="KW-0444">Lipid biosynthesis</keyword>
<gene>
    <name evidence="10" type="ORF">BJ554DRAFT_2529</name>
</gene>
<evidence type="ECO:0000256" key="4">
    <source>
        <dbReference type="ARBA" id="ARBA00022695"/>
    </source>
</evidence>
<dbReference type="InterPro" id="IPR004821">
    <property type="entry name" value="Cyt_trans-like"/>
</dbReference>
<dbReference type="Pfam" id="PF01467">
    <property type="entry name" value="CTP_transf_like"/>
    <property type="match status" value="1"/>
</dbReference>
<dbReference type="InterPro" id="IPR041723">
    <property type="entry name" value="CCT"/>
</dbReference>
<dbReference type="InterPro" id="IPR014729">
    <property type="entry name" value="Rossmann-like_a/b/a_fold"/>
</dbReference>
<organism evidence="10 11">
    <name type="scientific">Olpidium bornovanus</name>
    <dbReference type="NCBI Taxonomy" id="278681"/>
    <lineage>
        <taxon>Eukaryota</taxon>
        <taxon>Fungi</taxon>
        <taxon>Fungi incertae sedis</taxon>
        <taxon>Olpidiomycota</taxon>
        <taxon>Olpidiomycotina</taxon>
        <taxon>Olpidiomycetes</taxon>
        <taxon>Olpidiales</taxon>
        <taxon>Olpidiaceae</taxon>
        <taxon>Olpidium</taxon>
    </lineage>
</organism>
<feature type="domain" description="Cytidyltransferase-like" evidence="9">
    <location>
        <begin position="42"/>
        <end position="177"/>
    </location>
</feature>
<dbReference type="GO" id="GO:0031210">
    <property type="term" value="F:phosphatidylcholine binding"/>
    <property type="evidence" value="ECO:0007669"/>
    <property type="project" value="TreeGrafter"/>
</dbReference>
<feature type="non-terminal residue" evidence="10">
    <location>
        <position position="1"/>
    </location>
</feature>
<dbReference type="CDD" id="cd02174">
    <property type="entry name" value="CCT"/>
    <property type="match status" value="1"/>
</dbReference>
<dbReference type="InterPro" id="IPR045049">
    <property type="entry name" value="Pcy1-like"/>
</dbReference>
<keyword evidence="11" id="KW-1185">Reference proteome</keyword>
<evidence type="ECO:0000256" key="5">
    <source>
        <dbReference type="ARBA" id="ARBA00023098"/>
    </source>
</evidence>
<evidence type="ECO:0000256" key="1">
    <source>
        <dbReference type="ARBA" id="ARBA00010101"/>
    </source>
</evidence>
<evidence type="ECO:0000313" key="11">
    <source>
        <dbReference type="Proteomes" id="UP000673691"/>
    </source>
</evidence>
<dbReference type="OrthoDB" id="17102at2759"/>
<keyword evidence="7" id="KW-1208">Phospholipid metabolism</keyword>
<name>A0A8H7ZQB5_9FUNG</name>
<sequence length="261" mass="29667">LDAAAAVAVHPDKTRDPWAVPVSAFFKVNPPPRDRPVRIYSDGIFDLFHFGHAKALEQAKKAFPNVYLLVGGERGGWRSRTICNDELTHQKKGKTVLTDGERYESVRHCKWVDEVITDAPWTVDAEFLDAHRIDYVAHDDIPYVSEGTTDVYAFVKERGQFLPTRRTEGVSTSDLVRAVGGSGFDVDGWKNRQTESVFLWDITRIVRDYDSYIRRNLERGVTAKELNIGFLKVKFLSLLFSVGRKVLKAAENPDVLFRPRL</sequence>
<dbReference type="Proteomes" id="UP000673691">
    <property type="component" value="Unassembled WGS sequence"/>
</dbReference>
<dbReference type="GO" id="GO:0004105">
    <property type="term" value="F:choline-phosphate cytidylyltransferase activity"/>
    <property type="evidence" value="ECO:0007669"/>
    <property type="project" value="UniProtKB-EC"/>
</dbReference>
<dbReference type="PANTHER" id="PTHR10739">
    <property type="entry name" value="CYTIDYLYLTRANSFERASE"/>
    <property type="match status" value="1"/>
</dbReference>
<evidence type="ECO:0000256" key="3">
    <source>
        <dbReference type="ARBA" id="ARBA00022679"/>
    </source>
</evidence>
<dbReference type="EC" id="2.7.7.15" evidence="8"/>
<keyword evidence="5" id="KW-0443">Lipid metabolism</keyword>
<evidence type="ECO:0000259" key="9">
    <source>
        <dbReference type="Pfam" id="PF01467"/>
    </source>
</evidence>
<keyword evidence="6" id="KW-0594">Phospholipid biosynthesis</keyword>
<evidence type="ECO:0000256" key="7">
    <source>
        <dbReference type="ARBA" id="ARBA00023264"/>
    </source>
</evidence>
<proteinExistence type="inferred from homology"/>
<dbReference type="AlphaFoldDB" id="A0A8H7ZQB5"/>
<evidence type="ECO:0000256" key="8">
    <source>
        <dbReference type="ARBA" id="ARBA00026101"/>
    </source>
</evidence>
<accession>A0A8H7ZQB5</accession>
<comment type="similarity">
    <text evidence="1">Belongs to the cytidylyltransferase family.</text>
</comment>
<keyword evidence="4" id="KW-0548">Nucleotidyltransferase</keyword>
<dbReference type="SUPFAM" id="SSF52374">
    <property type="entry name" value="Nucleotidylyl transferase"/>
    <property type="match status" value="1"/>
</dbReference>
<evidence type="ECO:0000256" key="2">
    <source>
        <dbReference type="ARBA" id="ARBA00022516"/>
    </source>
</evidence>
<reference evidence="10 11" key="1">
    <citation type="journal article" name="Sci. Rep.">
        <title>Genome-scale phylogenetic analyses confirm Olpidium as the closest living zoosporic fungus to the non-flagellated, terrestrial fungi.</title>
        <authorList>
            <person name="Chang Y."/>
            <person name="Rochon D."/>
            <person name="Sekimoto S."/>
            <person name="Wang Y."/>
            <person name="Chovatia M."/>
            <person name="Sandor L."/>
            <person name="Salamov A."/>
            <person name="Grigoriev I.V."/>
            <person name="Stajich J.E."/>
            <person name="Spatafora J.W."/>
        </authorList>
    </citation>
    <scope>NUCLEOTIDE SEQUENCE [LARGE SCALE GENOMIC DNA]</scope>
    <source>
        <strain evidence="10">S191</strain>
    </source>
</reference>
<dbReference type="EMBL" id="JAEFCI010010060">
    <property type="protein sequence ID" value="KAG5457452.1"/>
    <property type="molecule type" value="Genomic_DNA"/>
</dbReference>
<dbReference type="Gene3D" id="3.40.50.620">
    <property type="entry name" value="HUPs"/>
    <property type="match status" value="2"/>
</dbReference>
<evidence type="ECO:0000256" key="6">
    <source>
        <dbReference type="ARBA" id="ARBA00023209"/>
    </source>
</evidence>